<evidence type="ECO:0000256" key="2">
    <source>
        <dbReference type="SAM" id="MobiDB-lite"/>
    </source>
</evidence>
<dbReference type="PRINTS" id="PR01270">
    <property type="entry name" value="HDASUPER"/>
</dbReference>
<keyword evidence="5" id="KW-1185">Reference proteome</keyword>
<name>A0A378VI23_NEILA</name>
<dbReference type="AlphaFoldDB" id="A0A378VI23"/>
<dbReference type="PANTHER" id="PTHR10625:SF10">
    <property type="entry name" value="HISTONE DEACETYLASE HDAC1"/>
    <property type="match status" value="1"/>
</dbReference>
<dbReference type="GO" id="GO:0040029">
    <property type="term" value="P:epigenetic regulation of gene expression"/>
    <property type="evidence" value="ECO:0007669"/>
    <property type="project" value="TreeGrafter"/>
</dbReference>
<dbReference type="GO" id="GO:0004407">
    <property type="term" value="F:histone deacetylase activity"/>
    <property type="evidence" value="ECO:0007669"/>
    <property type="project" value="TreeGrafter"/>
</dbReference>
<evidence type="ECO:0000313" key="4">
    <source>
        <dbReference type="EMBL" id="SUA16625.1"/>
    </source>
</evidence>
<keyword evidence="4" id="KW-0378">Hydrolase</keyword>
<dbReference type="Gene3D" id="3.40.800.20">
    <property type="entry name" value="Histone deacetylase domain"/>
    <property type="match status" value="1"/>
</dbReference>
<dbReference type="EMBL" id="UGRO01000002">
    <property type="protein sequence ID" value="SUA16625.1"/>
    <property type="molecule type" value="Genomic_DNA"/>
</dbReference>
<evidence type="ECO:0000259" key="3">
    <source>
        <dbReference type="Pfam" id="PF00850"/>
    </source>
</evidence>
<protein>
    <submittedName>
        <fullName evidence="4">Histone deacetylase</fullName>
        <ecNumber evidence="4">3.5.1.-</ecNumber>
    </submittedName>
</protein>
<dbReference type="SUPFAM" id="SSF52768">
    <property type="entry name" value="Arginase/deacetylase"/>
    <property type="match status" value="1"/>
</dbReference>
<dbReference type="CDD" id="cd11599">
    <property type="entry name" value="HDAC_classII_2"/>
    <property type="match status" value="1"/>
</dbReference>
<dbReference type="InterPro" id="IPR000286">
    <property type="entry name" value="HDACs"/>
</dbReference>
<proteinExistence type="inferred from homology"/>
<dbReference type="Pfam" id="PF00850">
    <property type="entry name" value="Hist_deacetyl"/>
    <property type="match status" value="1"/>
</dbReference>
<comment type="similarity">
    <text evidence="1">Belongs to the histone deacetylase family.</text>
</comment>
<sequence>MPPIRLILKFYSLLRLFSGKNARTVWISHPACAGHEPGANHPDSPERIGSIEQALRRSGVWRRLQTLDAEEISDARLALAHTSKYLNRLESRLPEDGKICRLDDDTVISKNSLSAARFSAGSVVQAVDMVMKRKAWHAFCAARPPGHHAKSGKAGGFCLLNNVAAGAMYALAEYRLNRIAVIDFDVHYGDGTAEILKNNPNILFFNLFETDLFPFPENNDMPDGGNMVHLPLPPGTGSVAFREAVRRQWLPGLAAFKPELVLLSAGFDAHRSDESGRLNLHEADFGWLTHKIIQTASGCPGKVVSVLEGGYTLESLSKSAAEHIRVLAGLGKSETAAAYQAELDRNREHVPPARTRHKHAGPAVLKQGL</sequence>
<dbReference type="EC" id="3.5.1.-" evidence="4"/>
<dbReference type="InterPro" id="IPR037138">
    <property type="entry name" value="His_deacetylse_dom_sf"/>
</dbReference>
<dbReference type="InterPro" id="IPR023696">
    <property type="entry name" value="Ureohydrolase_dom_sf"/>
</dbReference>
<gene>
    <name evidence="4" type="primary">hdaH</name>
    <name evidence="4" type="ORF">NCTC10616_00265</name>
</gene>
<evidence type="ECO:0000313" key="5">
    <source>
        <dbReference type="Proteomes" id="UP000254193"/>
    </source>
</evidence>
<accession>A0A378VI23</accession>
<dbReference type="RefSeq" id="WP_115118574.1">
    <property type="nucleotide sequence ID" value="NZ_UGRO01000002.1"/>
</dbReference>
<reference evidence="4 5" key="1">
    <citation type="submission" date="2018-06" db="EMBL/GenBank/DDBJ databases">
        <authorList>
            <consortium name="Pathogen Informatics"/>
            <person name="Doyle S."/>
        </authorList>
    </citation>
    <scope>NUCLEOTIDE SEQUENCE [LARGE SCALE GENOMIC DNA]</scope>
    <source>
        <strain evidence="4 5">NCTC10616</strain>
    </source>
</reference>
<organism evidence="4 5">
    <name type="scientific">Neisseria lactamica</name>
    <dbReference type="NCBI Taxonomy" id="486"/>
    <lineage>
        <taxon>Bacteria</taxon>
        <taxon>Pseudomonadati</taxon>
        <taxon>Pseudomonadota</taxon>
        <taxon>Betaproteobacteria</taxon>
        <taxon>Neisseriales</taxon>
        <taxon>Neisseriaceae</taxon>
        <taxon>Neisseria</taxon>
    </lineage>
</organism>
<evidence type="ECO:0000256" key="1">
    <source>
        <dbReference type="ARBA" id="ARBA00005947"/>
    </source>
</evidence>
<dbReference type="GO" id="GO:0016787">
    <property type="term" value="F:hydrolase activity"/>
    <property type="evidence" value="ECO:0007669"/>
    <property type="project" value="UniProtKB-KW"/>
</dbReference>
<dbReference type="InterPro" id="IPR023801">
    <property type="entry name" value="His_deacetylse_dom"/>
</dbReference>
<dbReference type="PANTHER" id="PTHR10625">
    <property type="entry name" value="HISTONE DEACETYLASE HDAC1-RELATED"/>
    <property type="match status" value="1"/>
</dbReference>
<feature type="domain" description="Histone deacetylase" evidence="3">
    <location>
        <begin position="41"/>
        <end position="327"/>
    </location>
</feature>
<feature type="region of interest" description="Disordered" evidence="2">
    <location>
        <begin position="348"/>
        <end position="369"/>
    </location>
</feature>
<dbReference type="Proteomes" id="UP000254193">
    <property type="component" value="Unassembled WGS sequence"/>
</dbReference>